<dbReference type="PROSITE" id="PS00843">
    <property type="entry name" value="DALA_DALA_LIGASE_1"/>
    <property type="match status" value="1"/>
</dbReference>
<dbReference type="PROSITE" id="PS00844">
    <property type="entry name" value="DALA_DALA_LIGASE_2"/>
    <property type="match status" value="1"/>
</dbReference>
<comment type="cofactor">
    <cofactor evidence="1">
        <name>Mn(2+)</name>
        <dbReference type="ChEBI" id="CHEBI:29035"/>
    </cofactor>
</comment>
<dbReference type="STRING" id="84035.SAMN05660742_11292"/>
<accession>A0A1H7AP66</accession>
<comment type="subcellular location">
    <subcellularLocation>
        <location evidence="2 14">Cytoplasm</location>
    </subcellularLocation>
</comment>
<dbReference type="Gene3D" id="3.30.470.20">
    <property type="entry name" value="ATP-grasp fold, B domain"/>
    <property type="match status" value="1"/>
</dbReference>
<dbReference type="InterPro" id="IPR005905">
    <property type="entry name" value="D_ala_D_ala"/>
</dbReference>
<dbReference type="Proteomes" id="UP000199662">
    <property type="component" value="Unassembled WGS sequence"/>
</dbReference>
<dbReference type="InterPro" id="IPR011127">
    <property type="entry name" value="Dala_Dala_lig_N"/>
</dbReference>
<proteinExistence type="inferred from homology"/>
<dbReference type="GO" id="GO:0005524">
    <property type="term" value="F:ATP binding"/>
    <property type="evidence" value="ECO:0007669"/>
    <property type="project" value="UniProtKB-UniRule"/>
</dbReference>
<keyword evidence="20" id="KW-1185">Reference proteome</keyword>
<evidence type="ECO:0000256" key="9">
    <source>
        <dbReference type="ARBA" id="ARBA00022842"/>
    </source>
</evidence>
<comment type="cofactor">
    <cofactor evidence="16">
        <name>Mg(2+)</name>
        <dbReference type="ChEBI" id="CHEBI:18420"/>
    </cofactor>
    <cofactor evidence="16">
        <name>Mn(2+)</name>
        <dbReference type="ChEBI" id="CHEBI:29035"/>
    </cofactor>
    <text evidence="16">Binds 2 magnesium or manganese ions per subunit.</text>
</comment>
<evidence type="ECO:0000256" key="15">
    <source>
        <dbReference type="PIRSR" id="PIRSR039102-1"/>
    </source>
</evidence>
<sequence length="311" mass="33521">MKDKKIVVLMGGPSAEAEVSLNTGKAILAALKEKGYNAEGLELDPHHLVEQLRERHCDIVFNAVHGKFGEDGVLQGVLDMIGIPYTGSGVLASAVTMDKVVSKNIFMARGISTPRSKSYLKEDQQRDLVKEIMQEFSLPVVVKSAAQGSSIGVSIVEKQANLQQALVTAFEYSHDVLIEEFIKGRELTVAVWGNSADKTALPIIEIVPHSGTYDYQSKYTKGATEYIVPANLDAAITKSVQELAVRTFTAAGCSGIARVDLMLDKDNIPYVLEVNSVPGMTATSLVPKAAQALGIEFPALCEKLLAMVNLD</sequence>
<dbReference type="InterPro" id="IPR011095">
    <property type="entry name" value="Dala_Dala_lig_C"/>
</dbReference>
<evidence type="ECO:0000256" key="16">
    <source>
        <dbReference type="PIRSR" id="PIRSR039102-3"/>
    </source>
</evidence>
<comment type="pathway">
    <text evidence="14">Cell wall biogenesis; peptidoglycan biosynthesis.</text>
</comment>
<keyword evidence="10 14" id="KW-0133">Cell shape</keyword>
<dbReference type="SUPFAM" id="SSF56059">
    <property type="entry name" value="Glutathione synthetase ATP-binding domain-like"/>
    <property type="match status" value="1"/>
</dbReference>
<feature type="active site" evidence="15">
    <location>
        <position position="284"/>
    </location>
</feature>
<keyword evidence="13 14" id="KW-0961">Cell wall biogenesis/degradation</keyword>
<feature type="binding site" evidence="16">
    <location>
        <position position="273"/>
    </location>
    <ligand>
        <name>Mg(2+)</name>
        <dbReference type="ChEBI" id="CHEBI:18420"/>
        <label>2</label>
    </ligand>
</feature>
<dbReference type="GO" id="GO:0005737">
    <property type="term" value="C:cytoplasm"/>
    <property type="evidence" value="ECO:0007669"/>
    <property type="project" value="UniProtKB-SubCell"/>
</dbReference>
<feature type="domain" description="ATP-grasp" evidence="18">
    <location>
        <begin position="103"/>
        <end position="306"/>
    </location>
</feature>
<evidence type="ECO:0000256" key="14">
    <source>
        <dbReference type="HAMAP-Rule" id="MF_00047"/>
    </source>
</evidence>
<dbReference type="UniPathway" id="UPA00219"/>
<evidence type="ECO:0000256" key="13">
    <source>
        <dbReference type="ARBA" id="ARBA00023316"/>
    </source>
</evidence>
<dbReference type="EMBL" id="FNZK01000012">
    <property type="protein sequence ID" value="SEJ63862.1"/>
    <property type="molecule type" value="Genomic_DNA"/>
</dbReference>
<feature type="active site" evidence="15">
    <location>
        <position position="16"/>
    </location>
</feature>
<dbReference type="Gene3D" id="3.30.1490.20">
    <property type="entry name" value="ATP-grasp fold, A domain"/>
    <property type="match status" value="1"/>
</dbReference>
<keyword evidence="9 16" id="KW-0460">Magnesium</keyword>
<dbReference type="GO" id="GO:0008360">
    <property type="term" value="P:regulation of cell shape"/>
    <property type="evidence" value="ECO:0007669"/>
    <property type="project" value="UniProtKB-KW"/>
</dbReference>
<keyword evidence="5 14" id="KW-0436">Ligase</keyword>
<dbReference type="Pfam" id="PF01820">
    <property type="entry name" value="Dala_Dala_lig_N"/>
    <property type="match status" value="1"/>
</dbReference>
<dbReference type="InterPro" id="IPR013815">
    <property type="entry name" value="ATP_grasp_subdomain_1"/>
</dbReference>
<evidence type="ECO:0000313" key="19">
    <source>
        <dbReference type="EMBL" id="SEJ63862.1"/>
    </source>
</evidence>
<protein>
    <recommendedName>
        <fullName evidence="14">D-alanine--D-alanine ligase</fullName>
        <ecNumber evidence="14">6.3.2.4</ecNumber>
    </recommendedName>
    <alternativeName>
        <fullName evidence="14">D-Ala-D-Ala ligase</fullName>
    </alternativeName>
    <alternativeName>
        <fullName evidence="14">D-alanylalanine synthetase</fullName>
    </alternativeName>
</protein>
<keyword evidence="12 16" id="KW-0464">Manganese</keyword>
<comment type="catalytic activity">
    <reaction evidence="14">
        <text>2 D-alanine + ATP = D-alanyl-D-alanine + ADP + phosphate + H(+)</text>
        <dbReference type="Rhea" id="RHEA:11224"/>
        <dbReference type="ChEBI" id="CHEBI:15378"/>
        <dbReference type="ChEBI" id="CHEBI:30616"/>
        <dbReference type="ChEBI" id="CHEBI:43474"/>
        <dbReference type="ChEBI" id="CHEBI:57416"/>
        <dbReference type="ChEBI" id="CHEBI:57822"/>
        <dbReference type="ChEBI" id="CHEBI:456216"/>
        <dbReference type="EC" id="6.3.2.4"/>
    </reaction>
</comment>
<evidence type="ECO:0000256" key="1">
    <source>
        <dbReference type="ARBA" id="ARBA00001936"/>
    </source>
</evidence>
<dbReference type="HAMAP" id="MF_00047">
    <property type="entry name" value="Dala_Dala_lig"/>
    <property type="match status" value="1"/>
</dbReference>
<reference evidence="19 20" key="1">
    <citation type="submission" date="2016-10" db="EMBL/GenBank/DDBJ databases">
        <authorList>
            <person name="de Groot N.N."/>
        </authorList>
    </citation>
    <scope>NUCLEOTIDE SEQUENCE [LARGE SCALE GENOMIC DNA]</scope>
    <source>
        <strain evidence="19 20">DSM 2179</strain>
    </source>
</reference>
<evidence type="ECO:0000256" key="4">
    <source>
        <dbReference type="ARBA" id="ARBA00022490"/>
    </source>
</evidence>
<evidence type="ECO:0000256" key="2">
    <source>
        <dbReference type="ARBA" id="ARBA00004496"/>
    </source>
</evidence>
<organism evidence="19 20">
    <name type="scientific">Propionispira arboris</name>
    <dbReference type="NCBI Taxonomy" id="84035"/>
    <lineage>
        <taxon>Bacteria</taxon>
        <taxon>Bacillati</taxon>
        <taxon>Bacillota</taxon>
        <taxon>Negativicutes</taxon>
        <taxon>Selenomonadales</taxon>
        <taxon>Selenomonadaceae</taxon>
        <taxon>Propionispira</taxon>
    </lineage>
</organism>
<keyword evidence="8 17" id="KW-0067">ATP-binding</keyword>
<gene>
    <name evidence="14" type="primary">ddl</name>
    <name evidence="19" type="ORF">SAMN05660742_11292</name>
</gene>
<keyword evidence="7 17" id="KW-0547">Nucleotide-binding</keyword>
<dbReference type="GO" id="GO:0009252">
    <property type="term" value="P:peptidoglycan biosynthetic process"/>
    <property type="evidence" value="ECO:0007669"/>
    <property type="project" value="UniProtKB-UniRule"/>
</dbReference>
<dbReference type="SMART" id="SM01209">
    <property type="entry name" value="GARS_A"/>
    <property type="match status" value="1"/>
</dbReference>
<keyword evidence="6 16" id="KW-0479">Metal-binding</keyword>
<evidence type="ECO:0000256" key="5">
    <source>
        <dbReference type="ARBA" id="ARBA00022598"/>
    </source>
</evidence>
<comment type="function">
    <text evidence="14">Cell wall formation.</text>
</comment>
<dbReference type="PIRSF" id="PIRSF039102">
    <property type="entry name" value="Ddl/VanB"/>
    <property type="match status" value="1"/>
</dbReference>
<dbReference type="Gene3D" id="3.40.50.20">
    <property type="match status" value="1"/>
</dbReference>
<evidence type="ECO:0000256" key="17">
    <source>
        <dbReference type="PROSITE-ProRule" id="PRU00409"/>
    </source>
</evidence>
<dbReference type="AlphaFoldDB" id="A0A1H7AP66"/>
<evidence type="ECO:0000256" key="3">
    <source>
        <dbReference type="ARBA" id="ARBA00010871"/>
    </source>
</evidence>
<feature type="binding site" evidence="16">
    <location>
        <position position="275"/>
    </location>
    <ligand>
        <name>Mg(2+)</name>
        <dbReference type="ChEBI" id="CHEBI:18420"/>
        <label>2</label>
    </ligand>
</feature>
<dbReference type="SUPFAM" id="SSF52440">
    <property type="entry name" value="PreATP-grasp domain"/>
    <property type="match status" value="1"/>
</dbReference>
<dbReference type="GO" id="GO:0008716">
    <property type="term" value="F:D-alanine-D-alanine ligase activity"/>
    <property type="evidence" value="ECO:0007669"/>
    <property type="project" value="UniProtKB-UniRule"/>
</dbReference>
<dbReference type="GO" id="GO:0071555">
    <property type="term" value="P:cell wall organization"/>
    <property type="evidence" value="ECO:0007669"/>
    <property type="project" value="UniProtKB-KW"/>
</dbReference>
<evidence type="ECO:0000256" key="11">
    <source>
        <dbReference type="ARBA" id="ARBA00022984"/>
    </source>
</evidence>
<dbReference type="PANTHER" id="PTHR23132:SF23">
    <property type="entry name" value="D-ALANINE--D-ALANINE LIGASE B"/>
    <property type="match status" value="1"/>
</dbReference>
<keyword evidence="11 14" id="KW-0573">Peptidoglycan synthesis</keyword>
<name>A0A1H7AP66_9FIRM</name>
<dbReference type="Pfam" id="PF07478">
    <property type="entry name" value="Dala_Dala_lig_C"/>
    <property type="match status" value="1"/>
</dbReference>
<dbReference type="InterPro" id="IPR000291">
    <property type="entry name" value="D-Ala_lig_Van_CS"/>
</dbReference>
<evidence type="ECO:0000256" key="12">
    <source>
        <dbReference type="ARBA" id="ARBA00023211"/>
    </source>
</evidence>
<dbReference type="NCBIfam" id="TIGR01205">
    <property type="entry name" value="D_ala_D_alaTIGR"/>
    <property type="match status" value="1"/>
</dbReference>
<dbReference type="EC" id="6.3.2.4" evidence="14"/>
<feature type="active site" evidence="15">
    <location>
        <position position="149"/>
    </location>
</feature>
<evidence type="ECO:0000256" key="7">
    <source>
        <dbReference type="ARBA" id="ARBA00022741"/>
    </source>
</evidence>
<evidence type="ECO:0000256" key="8">
    <source>
        <dbReference type="ARBA" id="ARBA00022840"/>
    </source>
</evidence>
<dbReference type="GO" id="GO:0046872">
    <property type="term" value="F:metal ion binding"/>
    <property type="evidence" value="ECO:0007669"/>
    <property type="project" value="UniProtKB-KW"/>
</dbReference>
<dbReference type="InterPro" id="IPR016185">
    <property type="entry name" value="PreATP-grasp_dom_sf"/>
</dbReference>
<dbReference type="InterPro" id="IPR011761">
    <property type="entry name" value="ATP-grasp"/>
</dbReference>
<evidence type="ECO:0000313" key="20">
    <source>
        <dbReference type="Proteomes" id="UP000199662"/>
    </source>
</evidence>
<dbReference type="RefSeq" id="WP_091832262.1">
    <property type="nucleotide sequence ID" value="NZ_FNZK01000012.1"/>
</dbReference>
<dbReference type="NCBIfam" id="NF002528">
    <property type="entry name" value="PRK01966.1-4"/>
    <property type="match status" value="1"/>
</dbReference>
<dbReference type="PANTHER" id="PTHR23132">
    <property type="entry name" value="D-ALANINE--D-ALANINE LIGASE"/>
    <property type="match status" value="1"/>
</dbReference>
<evidence type="ECO:0000256" key="10">
    <source>
        <dbReference type="ARBA" id="ARBA00022960"/>
    </source>
</evidence>
<comment type="similarity">
    <text evidence="3 14">Belongs to the D-alanine--D-alanine ligase family.</text>
</comment>
<feature type="binding site" evidence="16">
    <location>
        <position position="273"/>
    </location>
    <ligand>
        <name>Mg(2+)</name>
        <dbReference type="ChEBI" id="CHEBI:18420"/>
        <label>1</label>
    </ligand>
</feature>
<keyword evidence="4 14" id="KW-0963">Cytoplasm</keyword>
<evidence type="ECO:0000259" key="18">
    <source>
        <dbReference type="PROSITE" id="PS50975"/>
    </source>
</evidence>
<evidence type="ECO:0000256" key="6">
    <source>
        <dbReference type="ARBA" id="ARBA00022723"/>
    </source>
</evidence>
<feature type="binding site" evidence="16">
    <location>
        <position position="260"/>
    </location>
    <ligand>
        <name>Mg(2+)</name>
        <dbReference type="ChEBI" id="CHEBI:18420"/>
        <label>1</label>
    </ligand>
</feature>
<dbReference type="FunFam" id="3.30.470.20:FF:000008">
    <property type="entry name" value="D-alanine--D-alanine ligase"/>
    <property type="match status" value="1"/>
</dbReference>
<dbReference type="PROSITE" id="PS50975">
    <property type="entry name" value="ATP_GRASP"/>
    <property type="match status" value="1"/>
</dbReference>
<dbReference type="NCBIfam" id="NF002378">
    <property type="entry name" value="PRK01372.1"/>
    <property type="match status" value="1"/>
</dbReference>